<comment type="caution">
    <text evidence="1">The sequence shown here is derived from an EMBL/GenBank/DDBJ whole genome shotgun (WGS) entry which is preliminary data.</text>
</comment>
<protein>
    <submittedName>
        <fullName evidence="1">Uncharacterized protein</fullName>
    </submittedName>
</protein>
<name>A0A917R2N1_9ACTN</name>
<reference evidence="1" key="2">
    <citation type="submission" date="2020-09" db="EMBL/GenBank/DDBJ databases">
        <authorList>
            <person name="Sun Q."/>
            <person name="Ohkuma M."/>
        </authorList>
    </citation>
    <scope>NUCLEOTIDE SEQUENCE</scope>
    <source>
        <strain evidence="1">JCM 13064</strain>
    </source>
</reference>
<proteinExistence type="predicted"/>
<dbReference type="Proteomes" id="UP000645217">
    <property type="component" value="Unassembled WGS sequence"/>
</dbReference>
<organism evidence="1 2">
    <name type="scientific">Sphaerisporangium melleum</name>
    <dbReference type="NCBI Taxonomy" id="321316"/>
    <lineage>
        <taxon>Bacteria</taxon>
        <taxon>Bacillati</taxon>
        <taxon>Actinomycetota</taxon>
        <taxon>Actinomycetes</taxon>
        <taxon>Streptosporangiales</taxon>
        <taxon>Streptosporangiaceae</taxon>
        <taxon>Sphaerisporangium</taxon>
    </lineage>
</organism>
<sequence>MTVEVSIWKKARNLPVPLAPLPTGASSGVSQYDFDGCRDDTYVQSSFVPGLESAAAAVPGAASSMVAIRASAVIAEGGAARRRDGSGKRNLIGILPVTIAPSGLASGDFRWPESCSRNAGNR</sequence>
<dbReference type="AlphaFoldDB" id="A0A917R2N1"/>
<keyword evidence="2" id="KW-1185">Reference proteome</keyword>
<accession>A0A917R2N1</accession>
<reference evidence="1" key="1">
    <citation type="journal article" date="2014" name="Int. J. Syst. Evol. Microbiol.">
        <title>Complete genome sequence of Corynebacterium casei LMG S-19264T (=DSM 44701T), isolated from a smear-ripened cheese.</title>
        <authorList>
            <consortium name="US DOE Joint Genome Institute (JGI-PGF)"/>
            <person name="Walter F."/>
            <person name="Albersmeier A."/>
            <person name="Kalinowski J."/>
            <person name="Ruckert C."/>
        </authorList>
    </citation>
    <scope>NUCLEOTIDE SEQUENCE</scope>
    <source>
        <strain evidence="1">JCM 13064</strain>
    </source>
</reference>
<gene>
    <name evidence="1" type="ORF">GCM10007964_28910</name>
</gene>
<dbReference type="EMBL" id="BMNT01000014">
    <property type="protein sequence ID" value="GGK84718.1"/>
    <property type="molecule type" value="Genomic_DNA"/>
</dbReference>
<evidence type="ECO:0000313" key="2">
    <source>
        <dbReference type="Proteomes" id="UP000645217"/>
    </source>
</evidence>
<evidence type="ECO:0000313" key="1">
    <source>
        <dbReference type="EMBL" id="GGK84718.1"/>
    </source>
</evidence>